<organism evidence="1 2">
    <name type="scientific">Aspergillus indologenus CBS 114.80</name>
    <dbReference type="NCBI Taxonomy" id="1450541"/>
    <lineage>
        <taxon>Eukaryota</taxon>
        <taxon>Fungi</taxon>
        <taxon>Dikarya</taxon>
        <taxon>Ascomycota</taxon>
        <taxon>Pezizomycotina</taxon>
        <taxon>Eurotiomycetes</taxon>
        <taxon>Eurotiomycetidae</taxon>
        <taxon>Eurotiales</taxon>
        <taxon>Aspergillaceae</taxon>
        <taxon>Aspergillus</taxon>
        <taxon>Aspergillus subgen. Circumdati</taxon>
    </lineage>
</organism>
<name>A0A2V5IFQ9_9EURO</name>
<dbReference type="EMBL" id="KZ825488">
    <property type="protein sequence ID" value="PYI32883.1"/>
    <property type="molecule type" value="Genomic_DNA"/>
</dbReference>
<evidence type="ECO:0000313" key="2">
    <source>
        <dbReference type="Proteomes" id="UP000248817"/>
    </source>
</evidence>
<reference evidence="1 2" key="1">
    <citation type="submission" date="2018-02" db="EMBL/GenBank/DDBJ databases">
        <title>The genomes of Aspergillus section Nigri reveals drivers in fungal speciation.</title>
        <authorList>
            <consortium name="DOE Joint Genome Institute"/>
            <person name="Vesth T.C."/>
            <person name="Nybo J."/>
            <person name="Theobald S."/>
            <person name="Brandl J."/>
            <person name="Frisvad J.C."/>
            <person name="Nielsen K.F."/>
            <person name="Lyhne E.K."/>
            <person name="Kogle M.E."/>
            <person name="Kuo A."/>
            <person name="Riley R."/>
            <person name="Clum A."/>
            <person name="Nolan M."/>
            <person name="Lipzen A."/>
            <person name="Salamov A."/>
            <person name="Henrissat B."/>
            <person name="Wiebenga A."/>
            <person name="De vries R.P."/>
            <person name="Grigoriev I.V."/>
            <person name="Mortensen U.H."/>
            <person name="Andersen M.R."/>
            <person name="Baker S.E."/>
        </authorList>
    </citation>
    <scope>NUCLEOTIDE SEQUENCE [LARGE SCALE GENOMIC DNA]</scope>
    <source>
        <strain evidence="1 2">CBS 114.80</strain>
    </source>
</reference>
<sequence>MVRSVKPDISKVQPIGGTLESLRESFETTCEDLGLAISLDSISQFELQGKVTHPNPNHTDLRNLALDLTLALCAFPDIRQLPSATGRRNLRDDLSGLTYVITSDTFDIDRFRPLLQAIWDKAADDVVWDRVYATVVEVTPPPKPIPFRDQTPYSHTTSSFVNSSGQRKYTDAVLRQELGSIFIDVPNFL</sequence>
<evidence type="ECO:0000313" key="1">
    <source>
        <dbReference type="EMBL" id="PYI32883.1"/>
    </source>
</evidence>
<dbReference type="AlphaFoldDB" id="A0A2V5IFQ9"/>
<gene>
    <name evidence="1" type="ORF">BP00DRAFT_393475</name>
</gene>
<dbReference type="Proteomes" id="UP000248817">
    <property type="component" value="Unassembled WGS sequence"/>
</dbReference>
<protein>
    <submittedName>
        <fullName evidence="1">Uncharacterized protein</fullName>
    </submittedName>
</protein>
<keyword evidence="2" id="KW-1185">Reference proteome</keyword>
<accession>A0A2V5IFQ9</accession>
<proteinExistence type="predicted"/>